<sequence length="495" mass="54190">MDEPTARQVLLIQAFETAGTDHPLWTAEDRRWATRVALEGAEPAGRADRFIATRADAAVRRLAPRAAPVSAWLSHRLWHRRWAVAALLLGLVLGFVADTVGAGHRINLLGTGVWGLVAWNLLVYLLLVLPIPDGWLRRSLSRRMLDLRGLLRGARREPVFDRVAQMWTAASAPLSLARAGVLMHLGAAGLALGLIAGLYLRGLGLDYRAGWASTFLDAATVHQILGTLYWPAQQALHALQWSPFVVSPITLPDLAGFEALQLVGGEPPVASPANSAAPWIHLQALTLAMFIVVPRLVLAALGGLRALWWSQRFPLKLQGDPYFDDLLRQQRREQARVTLLPYAQDAATPAEHEALRHWLQPLLGETMQWQVVPVRPYGSEDEAALQQSLVGRPTLLLARFDLSATPEAEIHGRWLRALQTATRQAGAPRCVLVVEESGFVQRFGQTAPERIEQRRAAWQALATDVGMAVLAVRAGVPVEPSATALRRQLDGAPAA</sequence>
<keyword evidence="1" id="KW-0812">Transmembrane</keyword>
<keyword evidence="1" id="KW-1133">Transmembrane helix</keyword>
<keyword evidence="3" id="KW-1185">Reference proteome</keyword>
<organism evidence="2 3">
    <name type="scientific">Sphaerotilus montanus</name>
    <dbReference type="NCBI Taxonomy" id="522889"/>
    <lineage>
        <taxon>Bacteria</taxon>
        <taxon>Pseudomonadati</taxon>
        <taxon>Pseudomonadota</taxon>
        <taxon>Betaproteobacteria</taxon>
        <taxon>Burkholderiales</taxon>
        <taxon>Sphaerotilaceae</taxon>
        <taxon>Sphaerotilus</taxon>
    </lineage>
</organism>
<dbReference type="AlphaFoldDB" id="A0A7Y9QWD1"/>
<feature type="transmembrane region" description="Helical" evidence="1">
    <location>
        <begin position="113"/>
        <end position="136"/>
    </location>
</feature>
<gene>
    <name evidence="2" type="ORF">BDD16_001681</name>
</gene>
<protein>
    <recommendedName>
        <fullName evidence="4">DUF2868 domain-containing protein</fullName>
    </recommendedName>
</protein>
<evidence type="ECO:0008006" key="4">
    <source>
        <dbReference type="Google" id="ProtNLM"/>
    </source>
</evidence>
<keyword evidence="1" id="KW-0472">Membrane</keyword>
<feature type="transmembrane region" description="Helical" evidence="1">
    <location>
        <begin position="284"/>
        <end position="308"/>
    </location>
</feature>
<evidence type="ECO:0000313" key="2">
    <source>
        <dbReference type="EMBL" id="NYG32695.1"/>
    </source>
</evidence>
<feature type="transmembrane region" description="Helical" evidence="1">
    <location>
        <begin position="82"/>
        <end position="101"/>
    </location>
</feature>
<dbReference type="RefSeq" id="WP_179633553.1">
    <property type="nucleotide sequence ID" value="NZ_JACCFH010000001.1"/>
</dbReference>
<dbReference type="Proteomes" id="UP000518288">
    <property type="component" value="Unassembled WGS sequence"/>
</dbReference>
<evidence type="ECO:0000256" key="1">
    <source>
        <dbReference type="SAM" id="Phobius"/>
    </source>
</evidence>
<feature type="transmembrane region" description="Helical" evidence="1">
    <location>
        <begin position="181"/>
        <end position="200"/>
    </location>
</feature>
<comment type="caution">
    <text evidence="2">The sequence shown here is derived from an EMBL/GenBank/DDBJ whole genome shotgun (WGS) entry which is preliminary data.</text>
</comment>
<accession>A0A7Y9QWD1</accession>
<evidence type="ECO:0000313" key="3">
    <source>
        <dbReference type="Proteomes" id="UP000518288"/>
    </source>
</evidence>
<dbReference type="EMBL" id="JACCFH010000001">
    <property type="protein sequence ID" value="NYG32695.1"/>
    <property type="molecule type" value="Genomic_DNA"/>
</dbReference>
<name>A0A7Y9QWD1_9BURK</name>
<proteinExistence type="predicted"/>
<reference evidence="2 3" key="1">
    <citation type="submission" date="2020-07" db="EMBL/GenBank/DDBJ databases">
        <title>Genomic Encyclopedia of Archaeal and Bacterial Type Strains, Phase II (KMG-II): from individual species to whole genera.</title>
        <authorList>
            <person name="Goeker M."/>
        </authorList>
    </citation>
    <scope>NUCLEOTIDE SEQUENCE [LARGE SCALE GENOMIC DNA]</scope>
    <source>
        <strain evidence="2 3">DSM 21226</strain>
    </source>
</reference>